<accession>N9KUA7</accession>
<evidence type="ECO:0000259" key="14">
    <source>
        <dbReference type="PROSITE" id="PS50109"/>
    </source>
</evidence>
<dbReference type="InterPro" id="IPR004358">
    <property type="entry name" value="Sig_transdc_His_kin-like_C"/>
</dbReference>
<keyword evidence="9" id="KW-0067">ATP-binding</keyword>
<keyword evidence="12 13" id="KW-0472">Membrane</keyword>
<evidence type="ECO:0000256" key="7">
    <source>
        <dbReference type="ARBA" id="ARBA00022741"/>
    </source>
</evidence>
<protein>
    <recommendedName>
        <fullName evidence="3">histidine kinase</fullName>
        <ecNumber evidence="3">2.7.13.3</ecNumber>
    </recommendedName>
</protein>
<evidence type="ECO:0000256" key="10">
    <source>
        <dbReference type="ARBA" id="ARBA00022989"/>
    </source>
</evidence>
<dbReference type="SUPFAM" id="SSF55874">
    <property type="entry name" value="ATPase domain of HSP90 chaperone/DNA topoisomerase II/histidine kinase"/>
    <property type="match status" value="1"/>
</dbReference>
<evidence type="ECO:0000256" key="6">
    <source>
        <dbReference type="ARBA" id="ARBA00022692"/>
    </source>
</evidence>
<dbReference type="PRINTS" id="PR00344">
    <property type="entry name" value="BCTRLSENSOR"/>
</dbReference>
<dbReference type="GO" id="GO:0000155">
    <property type="term" value="F:phosphorelay sensor kinase activity"/>
    <property type="evidence" value="ECO:0007669"/>
    <property type="project" value="InterPro"/>
</dbReference>
<dbReference type="Pfam" id="PF02518">
    <property type="entry name" value="HATPase_c"/>
    <property type="match status" value="1"/>
</dbReference>
<dbReference type="SUPFAM" id="SSF47384">
    <property type="entry name" value="Homodimeric domain of signal transducing histidine kinase"/>
    <property type="match status" value="1"/>
</dbReference>
<evidence type="ECO:0000256" key="12">
    <source>
        <dbReference type="ARBA" id="ARBA00023136"/>
    </source>
</evidence>
<dbReference type="Pfam" id="PF00512">
    <property type="entry name" value="HisKA"/>
    <property type="match status" value="1"/>
</dbReference>
<keyword evidence="10 13" id="KW-1133">Transmembrane helix</keyword>
<feature type="domain" description="HAMP" evidence="15">
    <location>
        <begin position="167"/>
        <end position="220"/>
    </location>
</feature>
<dbReference type="OrthoDB" id="9809766at2"/>
<dbReference type="SMART" id="SM00388">
    <property type="entry name" value="HisKA"/>
    <property type="match status" value="1"/>
</dbReference>
<dbReference type="InterPro" id="IPR003661">
    <property type="entry name" value="HisK_dim/P_dom"/>
</dbReference>
<keyword evidence="11" id="KW-0902">Two-component regulatory system</keyword>
<evidence type="ECO:0000256" key="5">
    <source>
        <dbReference type="ARBA" id="ARBA00022679"/>
    </source>
</evidence>
<organism evidence="16 17">
    <name type="scientific">Acinetobacter pseudolwoffii</name>
    <dbReference type="NCBI Taxonomy" id="2053287"/>
    <lineage>
        <taxon>Bacteria</taxon>
        <taxon>Pseudomonadati</taxon>
        <taxon>Pseudomonadota</taxon>
        <taxon>Gammaproteobacteria</taxon>
        <taxon>Moraxellales</taxon>
        <taxon>Moraxellaceae</taxon>
        <taxon>Acinetobacter</taxon>
    </lineage>
</organism>
<evidence type="ECO:0000256" key="4">
    <source>
        <dbReference type="ARBA" id="ARBA00022553"/>
    </source>
</evidence>
<evidence type="ECO:0000313" key="16">
    <source>
        <dbReference type="EMBL" id="ENW87598.1"/>
    </source>
</evidence>
<evidence type="ECO:0000256" key="3">
    <source>
        <dbReference type="ARBA" id="ARBA00012438"/>
    </source>
</evidence>
<gene>
    <name evidence="16" type="ORF">F906_00840</name>
</gene>
<evidence type="ECO:0000259" key="15">
    <source>
        <dbReference type="PROSITE" id="PS50885"/>
    </source>
</evidence>
<keyword evidence="5" id="KW-0808">Transferase</keyword>
<keyword evidence="8" id="KW-0418">Kinase</keyword>
<dbReference type="PROSITE" id="PS50109">
    <property type="entry name" value="HIS_KIN"/>
    <property type="match status" value="1"/>
</dbReference>
<dbReference type="CDD" id="cd00082">
    <property type="entry name" value="HisKA"/>
    <property type="match status" value="1"/>
</dbReference>
<evidence type="ECO:0000256" key="9">
    <source>
        <dbReference type="ARBA" id="ARBA00022840"/>
    </source>
</evidence>
<comment type="subcellular location">
    <subcellularLocation>
        <location evidence="2">Membrane</location>
        <topology evidence="2">Multi-pass membrane protein</topology>
    </subcellularLocation>
</comment>
<sequence length="441" mass="49252">MSAPVSLQTRLIKNAMLSSMLAGLLAWLLLLGVSSYQAIQLHDDLMEQIAELLLGDVRQAEGDQVDEISEQFDIQYALLLNQDVLTTSIEDDLLNSLQADEPSGFQFAYENGRFIRILIAEDEGLQVKVLQPLSVRFNELWQTTLSFAGILLLLWLLQWLILHVGVKRQLRPLNNISRAIGAKSAEDLSPIRSPDPEITELQPIVQQLNAMLNRLEKSLLAEQRFTADASHELRSPLSAIQMRLQVLKRQYQHDAQLPQALQLIQNDVNRGTQVLENLLLLARLDPEKAEQLPQQAVNLKMIVQEVLQALQPFAAEKQIKWQLSIDDGQIMANAELIFSCIRNLVDNAIRYSPEQGRIEIKTDVDAAGRLRLVIENSGTGIAREVLVHLGERFYRALGTRTSGSGLGLSICRKIMQLHAAEIEIAASDLGGLKVVLSFAKS</sequence>
<comment type="caution">
    <text evidence="16">The sequence shown here is derived from an EMBL/GenBank/DDBJ whole genome shotgun (WGS) entry which is preliminary data.</text>
</comment>
<dbReference type="PANTHER" id="PTHR45436:SF14">
    <property type="entry name" value="SENSOR PROTEIN QSEC"/>
    <property type="match status" value="1"/>
</dbReference>
<dbReference type="InterPro" id="IPR003594">
    <property type="entry name" value="HATPase_dom"/>
</dbReference>
<proteinExistence type="predicted"/>
<dbReference type="SMART" id="SM00387">
    <property type="entry name" value="HATPase_c"/>
    <property type="match status" value="1"/>
</dbReference>
<dbReference type="AlphaFoldDB" id="N9KUA7"/>
<comment type="catalytic activity">
    <reaction evidence="1">
        <text>ATP + protein L-histidine = ADP + protein N-phospho-L-histidine.</text>
        <dbReference type="EC" id="2.7.13.3"/>
    </reaction>
</comment>
<evidence type="ECO:0000256" key="1">
    <source>
        <dbReference type="ARBA" id="ARBA00000085"/>
    </source>
</evidence>
<keyword evidence="17" id="KW-1185">Reference proteome</keyword>
<dbReference type="CDD" id="cd00075">
    <property type="entry name" value="HATPase"/>
    <property type="match status" value="1"/>
</dbReference>
<dbReference type="Gene3D" id="1.10.287.130">
    <property type="match status" value="1"/>
</dbReference>
<dbReference type="Proteomes" id="UP000023774">
    <property type="component" value="Unassembled WGS sequence"/>
</dbReference>
<evidence type="ECO:0000313" key="17">
    <source>
        <dbReference type="Proteomes" id="UP000023774"/>
    </source>
</evidence>
<dbReference type="InterPro" id="IPR036890">
    <property type="entry name" value="HATPase_C_sf"/>
</dbReference>
<dbReference type="RefSeq" id="WP_005170212.1">
    <property type="nucleotide sequence ID" value="NZ_KB850035.1"/>
</dbReference>
<dbReference type="InterPro" id="IPR003660">
    <property type="entry name" value="HAMP_dom"/>
</dbReference>
<dbReference type="GO" id="GO:0005886">
    <property type="term" value="C:plasma membrane"/>
    <property type="evidence" value="ECO:0007669"/>
    <property type="project" value="TreeGrafter"/>
</dbReference>
<dbReference type="InterPro" id="IPR050428">
    <property type="entry name" value="TCS_sensor_his_kinase"/>
</dbReference>
<dbReference type="InterPro" id="IPR036097">
    <property type="entry name" value="HisK_dim/P_sf"/>
</dbReference>
<keyword evidence="6 13" id="KW-0812">Transmembrane</keyword>
<dbReference type="PROSITE" id="PS50885">
    <property type="entry name" value="HAMP"/>
    <property type="match status" value="1"/>
</dbReference>
<evidence type="ECO:0000256" key="11">
    <source>
        <dbReference type="ARBA" id="ARBA00023012"/>
    </source>
</evidence>
<dbReference type="Gene3D" id="3.30.565.10">
    <property type="entry name" value="Histidine kinase-like ATPase, C-terminal domain"/>
    <property type="match status" value="1"/>
</dbReference>
<dbReference type="GO" id="GO:0005524">
    <property type="term" value="F:ATP binding"/>
    <property type="evidence" value="ECO:0007669"/>
    <property type="project" value="UniProtKB-KW"/>
</dbReference>
<evidence type="ECO:0000256" key="2">
    <source>
        <dbReference type="ARBA" id="ARBA00004141"/>
    </source>
</evidence>
<dbReference type="EC" id="2.7.13.3" evidence="3"/>
<dbReference type="InterPro" id="IPR005467">
    <property type="entry name" value="His_kinase_dom"/>
</dbReference>
<keyword evidence="4" id="KW-0597">Phosphoprotein</keyword>
<dbReference type="HOGENOM" id="CLU_000445_89_37_6"/>
<feature type="transmembrane region" description="Helical" evidence="13">
    <location>
        <begin position="140"/>
        <end position="162"/>
    </location>
</feature>
<evidence type="ECO:0000256" key="13">
    <source>
        <dbReference type="SAM" id="Phobius"/>
    </source>
</evidence>
<feature type="domain" description="Histidine kinase" evidence="14">
    <location>
        <begin position="228"/>
        <end position="441"/>
    </location>
</feature>
<reference evidence="16 17" key="1">
    <citation type="submission" date="2013-02" db="EMBL/GenBank/DDBJ databases">
        <title>The Genome Sequence of Acinetobacter sp. NIPH 713.</title>
        <authorList>
            <consortium name="The Broad Institute Genome Sequencing Platform"/>
            <consortium name="The Broad Institute Genome Sequencing Center for Infectious Disease"/>
            <person name="Cerqueira G."/>
            <person name="Feldgarden M."/>
            <person name="Courvalin P."/>
            <person name="Perichon B."/>
            <person name="Grillot-Courvalin C."/>
            <person name="Clermont D."/>
            <person name="Rocha E."/>
            <person name="Yoon E.-J."/>
            <person name="Nemec A."/>
            <person name="Walker B."/>
            <person name="Young S.K."/>
            <person name="Zeng Q."/>
            <person name="Gargeya S."/>
            <person name="Fitzgerald M."/>
            <person name="Haas B."/>
            <person name="Abouelleil A."/>
            <person name="Alvarado L."/>
            <person name="Arachchi H.M."/>
            <person name="Berlin A.M."/>
            <person name="Chapman S.B."/>
            <person name="Dewar J."/>
            <person name="Goldberg J."/>
            <person name="Griggs A."/>
            <person name="Gujja S."/>
            <person name="Hansen M."/>
            <person name="Howarth C."/>
            <person name="Imamovic A."/>
            <person name="Larimer J."/>
            <person name="McCowan C."/>
            <person name="Murphy C."/>
            <person name="Neiman D."/>
            <person name="Pearson M."/>
            <person name="Priest M."/>
            <person name="Roberts A."/>
            <person name="Saif S."/>
            <person name="Shea T."/>
            <person name="Sisk P."/>
            <person name="Sykes S."/>
            <person name="Wortman J."/>
            <person name="Nusbaum C."/>
            <person name="Birren B."/>
        </authorList>
    </citation>
    <scope>NUCLEOTIDE SEQUENCE [LARGE SCALE GENOMIC DNA]</scope>
    <source>
        <strain evidence="16 17">NIPH 713</strain>
    </source>
</reference>
<dbReference type="PATRIC" id="fig|1217709.3.peg.801"/>
<keyword evidence="7" id="KW-0547">Nucleotide-binding</keyword>
<evidence type="ECO:0000256" key="8">
    <source>
        <dbReference type="ARBA" id="ARBA00022777"/>
    </source>
</evidence>
<dbReference type="EMBL" id="APRJ01000010">
    <property type="protein sequence ID" value="ENW87598.1"/>
    <property type="molecule type" value="Genomic_DNA"/>
</dbReference>
<name>N9KUA7_9GAMM</name>
<dbReference type="PANTHER" id="PTHR45436">
    <property type="entry name" value="SENSOR HISTIDINE KINASE YKOH"/>
    <property type="match status" value="1"/>
</dbReference>